<evidence type="ECO:0000313" key="1">
    <source>
        <dbReference type="EMBL" id="KAJ7516198.1"/>
    </source>
</evidence>
<gene>
    <name evidence="1" type="ORF">O6H91_22G046800</name>
</gene>
<accession>A0ACC2AF38</accession>
<dbReference type="EMBL" id="CM055113">
    <property type="protein sequence ID" value="KAJ7516198.1"/>
    <property type="molecule type" value="Genomic_DNA"/>
</dbReference>
<proteinExistence type="predicted"/>
<reference evidence="2" key="1">
    <citation type="journal article" date="2024" name="Proc. Natl. Acad. Sci. U.S.A.">
        <title>Extraordinary preservation of gene collinearity over three hundred million years revealed in homosporous lycophytes.</title>
        <authorList>
            <person name="Li C."/>
            <person name="Wickell D."/>
            <person name="Kuo L.Y."/>
            <person name="Chen X."/>
            <person name="Nie B."/>
            <person name="Liao X."/>
            <person name="Peng D."/>
            <person name="Ji J."/>
            <person name="Jenkins J."/>
            <person name="Williams M."/>
            <person name="Shu S."/>
            <person name="Plott C."/>
            <person name="Barry K."/>
            <person name="Rajasekar S."/>
            <person name="Grimwood J."/>
            <person name="Han X."/>
            <person name="Sun S."/>
            <person name="Hou Z."/>
            <person name="He W."/>
            <person name="Dai G."/>
            <person name="Sun C."/>
            <person name="Schmutz J."/>
            <person name="Leebens-Mack J.H."/>
            <person name="Li F.W."/>
            <person name="Wang L."/>
        </authorList>
    </citation>
    <scope>NUCLEOTIDE SEQUENCE [LARGE SCALE GENOMIC DNA]</scope>
    <source>
        <strain evidence="2">cv. PW_Plant_1</strain>
    </source>
</reference>
<sequence length="640" mass="71411">MFSMELGNCKHDGKNFDLDDMDFIGDDDGDDMQDEDFSDDDVDVDELEKKMWRDRLRLKRIKEQLKVKEISGKPKQKQSQEQARRKKMARAQDGILKYMLKMMEVCKAQGFVYGIIPEKGKPVSGASDNMRAWWKEKVRFDRNGPAAISRYQAEHENTRKIGGGTACVPISHSLQELQDTTLGSLLSALMQHCDPPQRRFPLEKGIPPPWWPSGDGWWQQLELPPGQGPPPYKKPHDLKKNWKVGVLTSVIKHMSPDIAKIKKLVRHSKCLQDKMTAKESATWLAVLNREEEVALQKNTVVDEAAISSGTPGSFNAVRLGASYTNEYDVEAFDHTLTGVLLDGVQDTEVTDPFLQPGSSPSTRKELSGGHEGQTESELSFQKLSTSSANGETCRKRTCQDPSILDQRLFLCPYENCHHRELKNAFADRDMRNIHQNHCPHRAMNEGTYVDRGDVEGLVSATFQDSSEQLSHSHSSGQEVVQTISCDRDGSSQGESSFVELPISGHKASVVNPSSHDVLLGFYPDAVDGQVQEGRHAEMDPTLQPHSRLGLHISSDDHLMFGQVIGGPSANDSSDDALAFQRDELSRECSSIFDNPFQNQDADLPSAYDINSSFDLSISSMPPLGTGIDMLDEDLIWYFGA</sequence>
<protein>
    <submittedName>
        <fullName evidence="1">Uncharacterized protein</fullName>
    </submittedName>
</protein>
<dbReference type="Proteomes" id="UP001162992">
    <property type="component" value="Chromosome 22"/>
</dbReference>
<evidence type="ECO:0000313" key="2">
    <source>
        <dbReference type="Proteomes" id="UP001162992"/>
    </source>
</evidence>
<comment type="caution">
    <text evidence="1">The sequence shown here is derived from an EMBL/GenBank/DDBJ whole genome shotgun (WGS) entry which is preliminary data.</text>
</comment>
<name>A0ACC2AF38_DIPCM</name>
<keyword evidence="2" id="KW-1185">Reference proteome</keyword>
<organism evidence="1 2">
    <name type="scientific">Diphasiastrum complanatum</name>
    <name type="common">Issler's clubmoss</name>
    <name type="synonym">Lycopodium complanatum</name>
    <dbReference type="NCBI Taxonomy" id="34168"/>
    <lineage>
        <taxon>Eukaryota</taxon>
        <taxon>Viridiplantae</taxon>
        <taxon>Streptophyta</taxon>
        <taxon>Embryophyta</taxon>
        <taxon>Tracheophyta</taxon>
        <taxon>Lycopodiopsida</taxon>
        <taxon>Lycopodiales</taxon>
        <taxon>Lycopodiaceae</taxon>
        <taxon>Lycopodioideae</taxon>
        <taxon>Diphasiastrum</taxon>
    </lineage>
</organism>